<evidence type="ECO:0000256" key="1">
    <source>
        <dbReference type="SAM" id="MobiDB-lite"/>
    </source>
</evidence>
<dbReference type="Proteomes" id="UP001488805">
    <property type="component" value="Unassembled WGS sequence"/>
</dbReference>
<protein>
    <recommendedName>
        <fullName evidence="4">Kinesin motor domain-containing protein</fullName>
    </recommendedName>
</protein>
<keyword evidence="3" id="KW-1185">Reference proteome</keyword>
<reference evidence="2 3" key="1">
    <citation type="journal article" date="2024" name="Genome Biol. Evol.">
        <title>Chromosome-level genome assembly of the viviparous eelpout Zoarces viviparus.</title>
        <authorList>
            <person name="Fuhrmann N."/>
            <person name="Brasseur M.V."/>
            <person name="Bakowski C.E."/>
            <person name="Podsiadlowski L."/>
            <person name="Prost S."/>
            <person name="Krehenwinkel H."/>
            <person name="Mayer C."/>
        </authorList>
    </citation>
    <scope>NUCLEOTIDE SEQUENCE [LARGE SCALE GENOMIC DNA]</scope>
    <source>
        <strain evidence="2">NO-MEL_2022_Ind0_liver</strain>
    </source>
</reference>
<evidence type="ECO:0008006" key="4">
    <source>
        <dbReference type="Google" id="ProtNLM"/>
    </source>
</evidence>
<proteinExistence type="predicted"/>
<comment type="caution">
    <text evidence="2">The sequence shown here is derived from an EMBL/GenBank/DDBJ whole genome shotgun (WGS) entry which is preliminary data.</text>
</comment>
<feature type="compositionally biased region" description="Basic and acidic residues" evidence="1">
    <location>
        <begin position="123"/>
        <end position="138"/>
    </location>
</feature>
<accession>A0AAW1F126</accession>
<dbReference type="AlphaFoldDB" id="A0AAW1F126"/>
<dbReference type="EMBL" id="JBCEZU010000112">
    <property type="protein sequence ID" value="KAK9528085.1"/>
    <property type="molecule type" value="Genomic_DNA"/>
</dbReference>
<organism evidence="2 3">
    <name type="scientific">Zoarces viviparus</name>
    <name type="common">Viviparous eelpout</name>
    <name type="synonym">Blennius viviparus</name>
    <dbReference type="NCBI Taxonomy" id="48416"/>
    <lineage>
        <taxon>Eukaryota</taxon>
        <taxon>Metazoa</taxon>
        <taxon>Chordata</taxon>
        <taxon>Craniata</taxon>
        <taxon>Vertebrata</taxon>
        <taxon>Euteleostomi</taxon>
        <taxon>Actinopterygii</taxon>
        <taxon>Neopterygii</taxon>
        <taxon>Teleostei</taxon>
        <taxon>Neoteleostei</taxon>
        <taxon>Acanthomorphata</taxon>
        <taxon>Eupercaria</taxon>
        <taxon>Perciformes</taxon>
        <taxon>Cottioidei</taxon>
        <taxon>Zoarcales</taxon>
        <taxon>Zoarcidae</taxon>
        <taxon>Zoarcinae</taxon>
        <taxon>Zoarces</taxon>
    </lineage>
</organism>
<feature type="region of interest" description="Disordered" evidence="1">
    <location>
        <begin position="46"/>
        <end position="146"/>
    </location>
</feature>
<evidence type="ECO:0000313" key="3">
    <source>
        <dbReference type="Proteomes" id="UP001488805"/>
    </source>
</evidence>
<name>A0AAW1F126_ZOAVI</name>
<evidence type="ECO:0000313" key="2">
    <source>
        <dbReference type="EMBL" id="KAK9528085.1"/>
    </source>
</evidence>
<gene>
    <name evidence="2" type="ORF">VZT92_014579</name>
</gene>
<sequence>MRGVGVDDFKRGLLGGFTALPTQDIVQSENLQVYLRVRPFTAAERDKRDTGLCDHRGTRHGGSQDLSIKPAERQVPPTNSTEVHLYTDGGGRGDAAPEEPAVGEEEQVQAVLNQQMEMQTRLDGQRVEPEKTLGENRGRAQTQHGT</sequence>
<feature type="compositionally biased region" description="Basic and acidic residues" evidence="1">
    <location>
        <begin position="46"/>
        <end position="56"/>
    </location>
</feature>